<keyword evidence="2" id="KW-0812">Transmembrane</keyword>
<accession>A0ABD6A9B4</accession>
<organism evidence="3 4">
    <name type="scientific">Halomarina halobia</name>
    <dbReference type="NCBI Taxonomy" id="3033386"/>
    <lineage>
        <taxon>Archaea</taxon>
        <taxon>Methanobacteriati</taxon>
        <taxon>Methanobacteriota</taxon>
        <taxon>Stenosarchaea group</taxon>
        <taxon>Halobacteria</taxon>
        <taxon>Halobacteriales</taxon>
        <taxon>Natronomonadaceae</taxon>
        <taxon>Halomarina</taxon>
    </lineage>
</organism>
<keyword evidence="2" id="KW-0472">Membrane</keyword>
<evidence type="ECO:0000256" key="1">
    <source>
        <dbReference type="SAM" id="MobiDB-lite"/>
    </source>
</evidence>
<gene>
    <name evidence="3" type="ORF">ACFQPE_09340</name>
</gene>
<evidence type="ECO:0000313" key="3">
    <source>
        <dbReference type="EMBL" id="MFC7316997.1"/>
    </source>
</evidence>
<evidence type="ECO:0000256" key="2">
    <source>
        <dbReference type="SAM" id="Phobius"/>
    </source>
</evidence>
<comment type="caution">
    <text evidence="3">The sequence shown here is derived from an EMBL/GenBank/DDBJ whole genome shotgun (WGS) entry which is preliminary data.</text>
</comment>
<keyword evidence="4" id="KW-1185">Reference proteome</keyword>
<evidence type="ECO:0000313" key="4">
    <source>
        <dbReference type="Proteomes" id="UP001596547"/>
    </source>
</evidence>
<feature type="region of interest" description="Disordered" evidence="1">
    <location>
        <begin position="59"/>
        <end position="247"/>
    </location>
</feature>
<feature type="transmembrane region" description="Helical" evidence="2">
    <location>
        <begin position="29"/>
        <end position="54"/>
    </location>
</feature>
<feature type="compositionally biased region" description="Basic and acidic residues" evidence="1">
    <location>
        <begin position="90"/>
        <end position="99"/>
    </location>
</feature>
<dbReference type="Proteomes" id="UP001596547">
    <property type="component" value="Unassembled WGS sequence"/>
</dbReference>
<feature type="compositionally biased region" description="Low complexity" evidence="1">
    <location>
        <begin position="149"/>
        <end position="190"/>
    </location>
</feature>
<name>A0ABD6A9B4_9EURY</name>
<dbReference type="RefSeq" id="WP_276303744.1">
    <property type="nucleotide sequence ID" value="NZ_CP119992.1"/>
</dbReference>
<feature type="compositionally biased region" description="Polar residues" evidence="1">
    <location>
        <begin position="80"/>
        <end position="89"/>
    </location>
</feature>
<dbReference type="GeneID" id="79316350"/>
<proteinExistence type="predicted"/>
<dbReference type="AlphaFoldDB" id="A0ABD6A9B4"/>
<sequence>MPSDSRRRGPRSPHPGSSADDGDSALESIGVLALVVIAGLVVVAVAGAIALWTLPSLVDQSDASGGASDPGDAVGAVGNGTPSAEPPSSSDDRTDEPARSAEGSFTGSPAQSPTASPSSEPARTDSPTPTPAPDAAETPESTPTPAPTETPASGPTSESPSEQPSSEQPPSERSSAGQPSDPSTPSADAPDFVDPGNGGDRAAERDGGSYSEEWGVPENGDGPASDVWSGDSAGELEWQNASSENAL</sequence>
<dbReference type="EMBL" id="JBHTBF010000002">
    <property type="protein sequence ID" value="MFC7316997.1"/>
    <property type="molecule type" value="Genomic_DNA"/>
</dbReference>
<protein>
    <submittedName>
        <fullName evidence="3">Uncharacterized protein</fullName>
    </submittedName>
</protein>
<keyword evidence="2" id="KW-1133">Transmembrane helix</keyword>
<feature type="compositionally biased region" description="Low complexity" evidence="1">
    <location>
        <begin position="108"/>
        <end position="141"/>
    </location>
</feature>
<reference evidence="3 4" key="1">
    <citation type="journal article" date="2019" name="Int. J. Syst. Evol. Microbiol.">
        <title>The Global Catalogue of Microorganisms (GCM) 10K type strain sequencing project: providing services to taxonomists for standard genome sequencing and annotation.</title>
        <authorList>
            <consortium name="The Broad Institute Genomics Platform"/>
            <consortium name="The Broad Institute Genome Sequencing Center for Infectious Disease"/>
            <person name="Wu L."/>
            <person name="Ma J."/>
        </authorList>
    </citation>
    <scope>NUCLEOTIDE SEQUENCE [LARGE SCALE GENOMIC DNA]</scope>
    <source>
        <strain evidence="3 4">PSR21</strain>
    </source>
</reference>
<feature type="region of interest" description="Disordered" evidence="1">
    <location>
        <begin position="1"/>
        <end position="24"/>
    </location>
</feature>